<feature type="compositionally biased region" description="Acidic residues" evidence="11">
    <location>
        <begin position="126"/>
        <end position="140"/>
    </location>
</feature>
<evidence type="ECO:0000256" key="9">
    <source>
        <dbReference type="ARBA" id="ARBA00023306"/>
    </source>
</evidence>
<dbReference type="InterPro" id="IPR032733">
    <property type="entry name" value="HAUS3_N"/>
</dbReference>
<dbReference type="Proteomes" id="UP001212841">
    <property type="component" value="Unassembled WGS sequence"/>
</dbReference>
<keyword evidence="6" id="KW-0498">Mitosis</keyword>
<evidence type="ECO:0000256" key="3">
    <source>
        <dbReference type="ARBA" id="ARBA00022490"/>
    </source>
</evidence>
<evidence type="ECO:0000256" key="5">
    <source>
        <dbReference type="ARBA" id="ARBA00022701"/>
    </source>
</evidence>
<feature type="non-terminal residue" evidence="13">
    <location>
        <position position="1"/>
    </location>
</feature>
<dbReference type="Pfam" id="PF14932">
    <property type="entry name" value="HAUS-augmin3"/>
    <property type="match status" value="1"/>
</dbReference>
<dbReference type="GO" id="GO:0051301">
    <property type="term" value="P:cell division"/>
    <property type="evidence" value="ECO:0007669"/>
    <property type="project" value="UniProtKB-KW"/>
</dbReference>
<comment type="subcellular location">
    <subcellularLocation>
        <location evidence="1">Cytoplasm</location>
        <location evidence="1">Cytoskeleton</location>
        <location evidence="1">Spindle</location>
    </subcellularLocation>
</comment>
<comment type="similarity">
    <text evidence="2">Belongs to the HAUS3 family.</text>
</comment>
<gene>
    <name evidence="13" type="ORF">HK097_004834</name>
</gene>
<evidence type="ECO:0000256" key="2">
    <source>
        <dbReference type="ARBA" id="ARBA00009645"/>
    </source>
</evidence>
<evidence type="ECO:0000313" key="14">
    <source>
        <dbReference type="Proteomes" id="UP001212841"/>
    </source>
</evidence>
<dbReference type="EMBL" id="JADGJD010002285">
    <property type="protein sequence ID" value="KAJ3033461.1"/>
    <property type="molecule type" value="Genomic_DNA"/>
</dbReference>
<keyword evidence="9" id="KW-0131">Cell cycle</keyword>
<feature type="coiled-coil region" evidence="10">
    <location>
        <begin position="148"/>
        <end position="175"/>
    </location>
</feature>
<keyword evidence="7 10" id="KW-0175">Coiled coil</keyword>
<keyword evidence="5" id="KW-0493">Microtubule</keyword>
<feature type="region of interest" description="Disordered" evidence="11">
    <location>
        <begin position="117"/>
        <end position="140"/>
    </location>
</feature>
<evidence type="ECO:0000256" key="6">
    <source>
        <dbReference type="ARBA" id="ARBA00022776"/>
    </source>
</evidence>
<keyword evidence="3" id="KW-0963">Cytoplasm</keyword>
<evidence type="ECO:0000256" key="7">
    <source>
        <dbReference type="ARBA" id="ARBA00023054"/>
    </source>
</evidence>
<dbReference type="GO" id="GO:0005819">
    <property type="term" value="C:spindle"/>
    <property type="evidence" value="ECO:0007669"/>
    <property type="project" value="UniProtKB-SubCell"/>
</dbReference>
<evidence type="ECO:0000256" key="4">
    <source>
        <dbReference type="ARBA" id="ARBA00022618"/>
    </source>
</evidence>
<evidence type="ECO:0000256" key="1">
    <source>
        <dbReference type="ARBA" id="ARBA00004186"/>
    </source>
</evidence>
<feature type="domain" description="HAUS augmin-like complex subunit 3 N-terminal" evidence="12">
    <location>
        <begin position="143"/>
        <end position="260"/>
    </location>
</feature>
<keyword evidence="8" id="KW-0206">Cytoskeleton</keyword>
<organism evidence="13 14">
    <name type="scientific">Rhizophlyctis rosea</name>
    <dbReference type="NCBI Taxonomy" id="64517"/>
    <lineage>
        <taxon>Eukaryota</taxon>
        <taxon>Fungi</taxon>
        <taxon>Fungi incertae sedis</taxon>
        <taxon>Chytridiomycota</taxon>
        <taxon>Chytridiomycota incertae sedis</taxon>
        <taxon>Chytridiomycetes</taxon>
        <taxon>Rhizophlyctidales</taxon>
        <taxon>Rhizophlyctidaceae</taxon>
        <taxon>Rhizophlyctis</taxon>
    </lineage>
</organism>
<dbReference type="GO" id="GO:0005874">
    <property type="term" value="C:microtubule"/>
    <property type="evidence" value="ECO:0007669"/>
    <property type="project" value="UniProtKB-KW"/>
</dbReference>
<comment type="caution">
    <text evidence="13">The sequence shown here is derived from an EMBL/GenBank/DDBJ whole genome shotgun (WGS) entry which is preliminary data.</text>
</comment>
<dbReference type="AlphaFoldDB" id="A0AAD5S0Y3"/>
<sequence>MTIPTATPSPQDPKSTPAQTLAKTLSTLGFTLPAPTTTQKPSSKYHSQAISTTQKQLPDLSTLLEWAFTLDGNAGAFMHWLILALADDECGRRGVDVLSKEEVVDCRKRLGGGPVSDVGGFGGGDWEQEEEEEEGGDGTWEDVVDCSEEELRGEVAALEDEIAFYENDADLLHSHYTILKQTQSDLQNRVSALKNSDQIVSEELRMAHSGLLRECGKLDDILKTLNDTAGRVIDFDDSNPILNFFQCRTEMETFLREDEKLSRGVGGWFWGEDGQDEEVDSCRETEEIEEELTRLQT</sequence>
<reference evidence="13" key="1">
    <citation type="submission" date="2020-05" db="EMBL/GenBank/DDBJ databases">
        <title>Phylogenomic resolution of chytrid fungi.</title>
        <authorList>
            <person name="Stajich J.E."/>
            <person name="Amses K."/>
            <person name="Simmons R."/>
            <person name="Seto K."/>
            <person name="Myers J."/>
            <person name="Bonds A."/>
            <person name="Quandt C.A."/>
            <person name="Barry K."/>
            <person name="Liu P."/>
            <person name="Grigoriev I."/>
            <person name="Longcore J.E."/>
            <person name="James T.Y."/>
        </authorList>
    </citation>
    <scope>NUCLEOTIDE SEQUENCE</scope>
    <source>
        <strain evidence="13">JEL0318</strain>
    </source>
</reference>
<proteinExistence type="inferred from homology"/>
<accession>A0AAD5S0Y3</accession>
<evidence type="ECO:0000256" key="11">
    <source>
        <dbReference type="SAM" id="MobiDB-lite"/>
    </source>
</evidence>
<evidence type="ECO:0000259" key="12">
    <source>
        <dbReference type="Pfam" id="PF14932"/>
    </source>
</evidence>
<keyword evidence="14" id="KW-1185">Reference proteome</keyword>
<evidence type="ECO:0000256" key="10">
    <source>
        <dbReference type="SAM" id="Coils"/>
    </source>
</evidence>
<evidence type="ECO:0000256" key="8">
    <source>
        <dbReference type="ARBA" id="ARBA00023212"/>
    </source>
</evidence>
<protein>
    <recommendedName>
        <fullName evidence="12">HAUS augmin-like complex subunit 3 N-terminal domain-containing protein</fullName>
    </recommendedName>
</protein>
<evidence type="ECO:0000313" key="13">
    <source>
        <dbReference type="EMBL" id="KAJ3033461.1"/>
    </source>
</evidence>
<name>A0AAD5S0Y3_9FUNG</name>
<keyword evidence="4" id="KW-0132">Cell division</keyword>